<dbReference type="SUPFAM" id="SSF56112">
    <property type="entry name" value="Protein kinase-like (PK-like)"/>
    <property type="match status" value="1"/>
</dbReference>
<dbReference type="SMART" id="SM00220">
    <property type="entry name" value="S_TKc"/>
    <property type="match status" value="1"/>
</dbReference>
<evidence type="ECO:0000259" key="1">
    <source>
        <dbReference type="PROSITE" id="PS50011"/>
    </source>
</evidence>
<gene>
    <name evidence="2" type="ORF">JAAARDRAFT_618077</name>
</gene>
<dbReference type="Pfam" id="PF00069">
    <property type="entry name" value="Pkinase"/>
    <property type="match status" value="1"/>
</dbReference>
<dbReference type="InParanoid" id="A0A067P4G9"/>
<dbReference type="EMBL" id="KL197777">
    <property type="protein sequence ID" value="KDQ49664.1"/>
    <property type="molecule type" value="Genomic_DNA"/>
</dbReference>
<sequence>MGIAIIGGKPAIVMRSYKNIDAMQHINLYPHSTVDLILSVVEAVKYLHTRHPQLAHGGLEPSNIVVDNNDRAIISSLASAHIPGSTEYTYTVGQIGAFCRWLAPELIAVDENEDARPPAPTFESDVWALACVVGQLITGKVPYPFRHYTFQVFSLVAKGVLPYTKASIVDAVNVGGILRGEEVWLVLKRCWEKNPTDRPTVTQFETSLRGCFIEGQS</sequence>
<keyword evidence="3" id="KW-1185">Reference proteome</keyword>
<evidence type="ECO:0000313" key="3">
    <source>
        <dbReference type="Proteomes" id="UP000027265"/>
    </source>
</evidence>
<dbReference type="InterPro" id="IPR000719">
    <property type="entry name" value="Prot_kinase_dom"/>
</dbReference>
<proteinExistence type="predicted"/>
<dbReference type="Gene3D" id="1.10.510.10">
    <property type="entry name" value="Transferase(Phosphotransferase) domain 1"/>
    <property type="match status" value="1"/>
</dbReference>
<dbReference type="GO" id="GO:0004672">
    <property type="term" value="F:protein kinase activity"/>
    <property type="evidence" value="ECO:0007669"/>
    <property type="project" value="InterPro"/>
</dbReference>
<dbReference type="HOGENOM" id="CLU_000288_63_23_1"/>
<dbReference type="STRING" id="933084.A0A067P4G9"/>
<dbReference type="PANTHER" id="PTHR23257">
    <property type="entry name" value="SERINE-THREONINE PROTEIN KINASE"/>
    <property type="match status" value="1"/>
</dbReference>
<feature type="domain" description="Protein kinase" evidence="1">
    <location>
        <begin position="1"/>
        <end position="213"/>
    </location>
</feature>
<dbReference type="InterPro" id="IPR050167">
    <property type="entry name" value="Ser_Thr_protein_kinase"/>
</dbReference>
<dbReference type="InterPro" id="IPR011009">
    <property type="entry name" value="Kinase-like_dom_sf"/>
</dbReference>
<organism evidence="2 3">
    <name type="scientific">Jaapia argillacea MUCL 33604</name>
    <dbReference type="NCBI Taxonomy" id="933084"/>
    <lineage>
        <taxon>Eukaryota</taxon>
        <taxon>Fungi</taxon>
        <taxon>Dikarya</taxon>
        <taxon>Basidiomycota</taxon>
        <taxon>Agaricomycotina</taxon>
        <taxon>Agaricomycetes</taxon>
        <taxon>Agaricomycetidae</taxon>
        <taxon>Jaapiales</taxon>
        <taxon>Jaapiaceae</taxon>
        <taxon>Jaapia</taxon>
    </lineage>
</organism>
<accession>A0A067P4G9</accession>
<reference evidence="3" key="1">
    <citation type="journal article" date="2014" name="Proc. Natl. Acad. Sci. U.S.A.">
        <title>Extensive sampling of basidiomycete genomes demonstrates inadequacy of the white-rot/brown-rot paradigm for wood decay fungi.</title>
        <authorList>
            <person name="Riley R."/>
            <person name="Salamov A.A."/>
            <person name="Brown D.W."/>
            <person name="Nagy L.G."/>
            <person name="Floudas D."/>
            <person name="Held B.W."/>
            <person name="Levasseur A."/>
            <person name="Lombard V."/>
            <person name="Morin E."/>
            <person name="Otillar R."/>
            <person name="Lindquist E.A."/>
            <person name="Sun H."/>
            <person name="LaButti K.M."/>
            <person name="Schmutz J."/>
            <person name="Jabbour D."/>
            <person name="Luo H."/>
            <person name="Baker S.E."/>
            <person name="Pisabarro A.G."/>
            <person name="Walton J.D."/>
            <person name="Blanchette R.A."/>
            <person name="Henrissat B."/>
            <person name="Martin F."/>
            <person name="Cullen D."/>
            <person name="Hibbett D.S."/>
            <person name="Grigoriev I.V."/>
        </authorList>
    </citation>
    <scope>NUCLEOTIDE SEQUENCE [LARGE SCALE GENOMIC DNA]</scope>
    <source>
        <strain evidence="3">MUCL 33604</strain>
    </source>
</reference>
<evidence type="ECO:0000313" key="2">
    <source>
        <dbReference type="EMBL" id="KDQ49664.1"/>
    </source>
</evidence>
<name>A0A067P4G9_9AGAM</name>
<dbReference type="PROSITE" id="PS50011">
    <property type="entry name" value="PROTEIN_KINASE_DOM"/>
    <property type="match status" value="1"/>
</dbReference>
<dbReference type="GO" id="GO:0005524">
    <property type="term" value="F:ATP binding"/>
    <property type="evidence" value="ECO:0007669"/>
    <property type="project" value="InterPro"/>
</dbReference>
<dbReference type="Proteomes" id="UP000027265">
    <property type="component" value="Unassembled WGS sequence"/>
</dbReference>
<dbReference type="AlphaFoldDB" id="A0A067P4G9"/>
<dbReference type="OrthoDB" id="5966500at2759"/>
<protein>
    <recommendedName>
        <fullName evidence="1">Protein kinase domain-containing protein</fullName>
    </recommendedName>
</protein>